<evidence type="ECO:0000256" key="2">
    <source>
        <dbReference type="ARBA" id="ARBA00000765"/>
    </source>
</evidence>
<dbReference type="InterPro" id="IPR001753">
    <property type="entry name" value="Enoyl-CoA_hydra/iso"/>
</dbReference>
<evidence type="ECO:0000313" key="4">
    <source>
        <dbReference type="Proteomes" id="UP000001554"/>
    </source>
</evidence>
<evidence type="ECO:0000256" key="3">
    <source>
        <dbReference type="ARBA" id="ARBA00023098"/>
    </source>
</evidence>
<dbReference type="OMA" id="ELITYHA"/>
<accession>A0A9J7MUL1</accession>
<keyword evidence="4" id="KW-1185">Reference proteome</keyword>
<dbReference type="KEGG" id="bfo:118417724"/>
<dbReference type="GeneID" id="118417724"/>
<dbReference type="Proteomes" id="UP000001554">
    <property type="component" value="Chromosome 6"/>
</dbReference>
<evidence type="ECO:0000256" key="1">
    <source>
        <dbReference type="ARBA" id="ARBA00000452"/>
    </source>
</evidence>
<dbReference type="GO" id="GO:0004165">
    <property type="term" value="F:delta(3)-delta(2)-enoyl-CoA isomerase activity"/>
    <property type="evidence" value="ECO:0000318"/>
    <property type="project" value="GO_Central"/>
</dbReference>
<dbReference type="InterPro" id="IPR029045">
    <property type="entry name" value="ClpP/crotonase-like_dom_sf"/>
</dbReference>
<keyword evidence="3" id="KW-0443">Lipid metabolism</keyword>
<reference evidence="5" key="2">
    <citation type="submission" date="2025-08" db="UniProtKB">
        <authorList>
            <consortium name="RefSeq"/>
        </authorList>
    </citation>
    <scope>IDENTIFICATION</scope>
    <source>
        <strain evidence="5">S238N-H82</strain>
        <tissue evidence="5">Testes</tissue>
    </source>
</reference>
<dbReference type="GO" id="GO:0006635">
    <property type="term" value="P:fatty acid beta-oxidation"/>
    <property type="evidence" value="ECO:0000318"/>
    <property type="project" value="GO_Central"/>
</dbReference>
<comment type="catalytic activity">
    <reaction evidence="2">
        <text>a (3E)-enoyl-CoA = a 4-saturated (2E)-enoyl-CoA</text>
        <dbReference type="Rhea" id="RHEA:45228"/>
        <dbReference type="ChEBI" id="CHEBI:58521"/>
        <dbReference type="ChEBI" id="CHEBI:85097"/>
        <dbReference type="EC" id="5.3.3.8"/>
    </reaction>
</comment>
<evidence type="ECO:0000313" key="5">
    <source>
        <dbReference type="RefSeq" id="XP_035679294.1"/>
    </source>
</evidence>
<dbReference type="FunFam" id="3.90.226.10:FF:000049">
    <property type="entry name" value="Enoyl-CoA delta isomerase 3"/>
    <property type="match status" value="1"/>
</dbReference>
<dbReference type="OrthoDB" id="1696280at2759"/>
<dbReference type="SUPFAM" id="SSF52096">
    <property type="entry name" value="ClpP/crotonase"/>
    <property type="match status" value="1"/>
</dbReference>
<protein>
    <submittedName>
        <fullName evidence="5">Enoyl-CoA delta isomerase 3-like</fullName>
    </submittedName>
</protein>
<dbReference type="Pfam" id="PF00378">
    <property type="entry name" value="ECH_1"/>
    <property type="match status" value="1"/>
</dbReference>
<dbReference type="Gene3D" id="3.90.226.10">
    <property type="entry name" value="2-enoyl-CoA Hydratase, Chain A, domain 1"/>
    <property type="match status" value="1"/>
</dbReference>
<dbReference type="AlphaFoldDB" id="A0A9J7MUL1"/>
<dbReference type="RefSeq" id="XP_035679294.1">
    <property type="nucleotide sequence ID" value="XM_035823401.1"/>
</dbReference>
<proteinExistence type="predicted"/>
<dbReference type="CDD" id="cd06558">
    <property type="entry name" value="crotonase-like"/>
    <property type="match status" value="1"/>
</dbReference>
<dbReference type="PANTHER" id="PTHR11941">
    <property type="entry name" value="ENOYL-COA HYDRATASE-RELATED"/>
    <property type="match status" value="1"/>
</dbReference>
<dbReference type="PANTHER" id="PTHR11941:SF75">
    <property type="entry name" value="ENOYL-COA HYDRATASE_ISOMERASE FAMILY PROTEIN"/>
    <property type="match status" value="1"/>
</dbReference>
<comment type="catalytic activity">
    <reaction evidence="1">
        <text>a (3Z)-enoyl-CoA = a 4-saturated (2E)-enoyl-CoA</text>
        <dbReference type="Rhea" id="RHEA:45900"/>
        <dbReference type="ChEBI" id="CHEBI:85097"/>
        <dbReference type="ChEBI" id="CHEBI:85489"/>
        <dbReference type="EC" id="5.3.3.8"/>
    </reaction>
</comment>
<sequence length="248" mass="28065">MMKGVVRLEFRGPVAILYMDYGENRVDGQLIADFNRALDQVESNPSIKALVTTGVGKFYSNGLNLRWMTQLAREGRLSELEKFHLERLLFLERLLTFPIPTVAAINGHSVAEGAFWALYHDYRVMRTKRGWFSLPEVHINLVLPQHIIQLTRNRVSGAVVRDALVFGKWYSPEESLQAGFVDQLAEPEELLESAIKLALDCLGKHGYERSALKAMKENVNKGVLEAAAEAKRNIVNIDHFKYARAAKL</sequence>
<name>A0A9J7MUL1_BRAFL</name>
<gene>
    <name evidence="5" type="primary">LOC118417724</name>
</gene>
<reference evidence="4" key="1">
    <citation type="journal article" date="2020" name="Nat. Ecol. Evol.">
        <title>Deeply conserved synteny resolves early events in vertebrate evolution.</title>
        <authorList>
            <person name="Simakov O."/>
            <person name="Marletaz F."/>
            <person name="Yue J.X."/>
            <person name="O'Connell B."/>
            <person name="Jenkins J."/>
            <person name="Brandt A."/>
            <person name="Calef R."/>
            <person name="Tung C.H."/>
            <person name="Huang T.K."/>
            <person name="Schmutz J."/>
            <person name="Satoh N."/>
            <person name="Yu J.K."/>
            <person name="Putnam N.H."/>
            <person name="Green R.E."/>
            <person name="Rokhsar D.S."/>
        </authorList>
    </citation>
    <scope>NUCLEOTIDE SEQUENCE [LARGE SCALE GENOMIC DNA]</scope>
    <source>
        <strain evidence="4">S238N-H82</strain>
    </source>
</reference>
<organism evidence="4 5">
    <name type="scientific">Branchiostoma floridae</name>
    <name type="common">Florida lancelet</name>
    <name type="synonym">Amphioxus</name>
    <dbReference type="NCBI Taxonomy" id="7739"/>
    <lineage>
        <taxon>Eukaryota</taxon>
        <taxon>Metazoa</taxon>
        <taxon>Chordata</taxon>
        <taxon>Cephalochordata</taxon>
        <taxon>Leptocardii</taxon>
        <taxon>Amphioxiformes</taxon>
        <taxon>Branchiostomatidae</taxon>
        <taxon>Branchiostoma</taxon>
    </lineage>
</organism>